<dbReference type="RefSeq" id="YP_010090972.1">
    <property type="nucleotide sequence ID" value="NC_055721.1"/>
</dbReference>
<evidence type="ECO:0000313" key="2">
    <source>
        <dbReference type="Proteomes" id="UP000250157"/>
    </source>
</evidence>
<dbReference type="KEGG" id="vg:65108464"/>
<dbReference type="GeneID" id="65108464"/>
<organism evidence="1 2">
    <name type="scientific">Escherichia phage EcS1</name>
    <dbReference type="NCBI Taxonomy" id="2083276"/>
    <lineage>
        <taxon>Viruses</taxon>
        <taxon>Duplodnaviria</taxon>
        <taxon>Heunggongvirae</taxon>
        <taxon>Uroviricota</taxon>
        <taxon>Caudoviricetes</taxon>
        <taxon>Pantevenvirales</taxon>
        <taxon>Straboviridae</taxon>
        <taxon>Tevenvirinae</taxon>
        <taxon>Kagamiyamavirus</taxon>
        <taxon>Kagamiyamavirus ecs1</taxon>
    </lineage>
</organism>
<proteinExistence type="predicted"/>
<reference evidence="1 2" key="1">
    <citation type="submission" date="2018-02" db="EMBL/GenBank/DDBJ databases">
        <title>Full genome sequencing of a novel polyvalent bacteriophage as one of T4-Family member.</title>
        <authorList>
            <person name="Kawasaki T."/>
            <person name="Saad A.M."/>
            <person name="Yamada T."/>
        </authorList>
    </citation>
    <scope>NUCLEOTIDE SEQUENCE [LARGE SCALE GENOMIC DNA]</scope>
    <source>
        <strain evidence="1 2">EcS1</strain>
    </source>
</reference>
<dbReference type="EMBL" id="LC371242">
    <property type="protein sequence ID" value="BBC78325.1"/>
    <property type="molecule type" value="Genomic_DNA"/>
</dbReference>
<name>A0A2Z5ZD13_9CAUD</name>
<protein>
    <submittedName>
        <fullName evidence="1">Uncharacterized protein</fullName>
    </submittedName>
</protein>
<dbReference type="Proteomes" id="UP000250157">
    <property type="component" value="Segment"/>
</dbReference>
<sequence>MKFNPEEVKVEYVYNFTSKEVIAGYARSSIFHNTSVVANARKKVWDDHHVFIEELEFTAGGFRFISRDSSSLEVAFNEFNQYLKDNLK</sequence>
<evidence type="ECO:0000313" key="1">
    <source>
        <dbReference type="EMBL" id="BBC78325.1"/>
    </source>
</evidence>
<keyword evidence="2" id="KW-1185">Reference proteome</keyword>
<accession>A0A2Z5ZD13</accession>